<dbReference type="SMART" id="SM00342">
    <property type="entry name" value="HTH_ARAC"/>
    <property type="match status" value="1"/>
</dbReference>
<gene>
    <name evidence="6" type="ORF">RM706_02220</name>
</gene>
<comment type="caution">
    <text evidence="6">The sequence shown here is derived from an EMBL/GenBank/DDBJ whole genome shotgun (WGS) entry which is preliminary data.</text>
</comment>
<feature type="transmembrane region" description="Helical" evidence="4">
    <location>
        <begin position="168"/>
        <end position="186"/>
    </location>
</feature>
<keyword evidence="7" id="KW-1185">Reference proteome</keyword>
<evidence type="ECO:0000256" key="4">
    <source>
        <dbReference type="SAM" id="Phobius"/>
    </source>
</evidence>
<keyword evidence="2" id="KW-0238">DNA-binding</keyword>
<dbReference type="PROSITE" id="PS01124">
    <property type="entry name" value="HTH_ARAC_FAMILY_2"/>
    <property type="match status" value="1"/>
</dbReference>
<proteinExistence type="predicted"/>
<dbReference type="Gene3D" id="1.10.10.60">
    <property type="entry name" value="Homeodomain-like"/>
    <property type="match status" value="1"/>
</dbReference>
<evidence type="ECO:0000259" key="5">
    <source>
        <dbReference type="PROSITE" id="PS01124"/>
    </source>
</evidence>
<evidence type="ECO:0000313" key="6">
    <source>
        <dbReference type="EMBL" id="MDT0605824.1"/>
    </source>
</evidence>
<dbReference type="InterPro" id="IPR018060">
    <property type="entry name" value="HTH_AraC"/>
</dbReference>
<protein>
    <submittedName>
        <fullName evidence="6">Helix-turn-helix domain-containing protein</fullName>
    </submittedName>
</protein>
<feature type="transmembrane region" description="Helical" evidence="4">
    <location>
        <begin position="133"/>
        <end position="148"/>
    </location>
</feature>
<keyword evidence="3" id="KW-0804">Transcription</keyword>
<evidence type="ECO:0000256" key="3">
    <source>
        <dbReference type="ARBA" id="ARBA00023163"/>
    </source>
</evidence>
<feature type="transmembrane region" description="Helical" evidence="4">
    <location>
        <begin position="92"/>
        <end position="113"/>
    </location>
</feature>
<evidence type="ECO:0000256" key="2">
    <source>
        <dbReference type="ARBA" id="ARBA00023125"/>
    </source>
</evidence>
<sequence>MSWYDTFRNTKVNYYLVPLSLALAPLIYFYIISVTNPKKGFNRKHLLHFIPVLILIAIRAFILVYDANQIGFADTQNGYLVINFKWKFLDPVVTLTSTFQMLIYLVLSFQLLFNYKEKIQQYFSNTYKIELRWLRNFLVIYTILYVYHNVQNVIDETIVNLSWIQEWWYYLLSGLIIIYVGIKGFYTNLSALKGVEIGSFLKEEKRDSIQNLKQEVAPIELSEKLQCAKTDLEHYFASNRPFLEPDLTLVILANKLSISREELSETINKGFHLKFNDFINGYRIEEFKTKLSEGQHKQLSLIGIAYECGFNSKPTFNRAFKKATNKSPSEYLRTLM</sequence>
<keyword evidence="4" id="KW-0472">Membrane</keyword>
<organism evidence="6 7">
    <name type="scientific">Croceitalea rosinachiae</name>
    <dbReference type="NCBI Taxonomy" id="3075596"/>
    <lineage>
        <taxon>Bacteria</taxon>
        <taxon>Pseudomonadati</taxon>
        <taxon>Bacteroidota</taxon>
        <taxon>Flavobacteriia</taxon>
        <taxon>Flavobacteriales</taxon>
        <taxon>Flavobacteriaceae</taxon>
        <taxon>Croceitalea</taxon>
    </lineage>
</organism>
<accession>A0ABU3A6N4</accession>
<dbReference type="Pfam" id="PF12833">
    <property type="entry name" value="HTH_18"/>
    <property type="match status" value="1"/>
</dbReference>
<dbReference type="SUPFAM" id="SSF46689">
    <property type="entry name" value="Homeodomain-like"/>
    <property type="match status" value="1"/>
</dbReference>
<name>A0ABU3A6N4_9FLAO</name>
<reference evidence="6 7" key="1">
    <citation type="submission" date="2023-09" db="EMBL/GenBank/DDBJ databases">
        <authorList>
            <person name="Rey-Velasco X."/>
        </authorList>
    </citation>
    <scope>NUCLEOTIDE SEQUENCE [LARGE SCALE GENOMIC DNA]</scope>
    <source>
        <strain evidence="6 7">F388</strain>
    </source>
</reference>
<evidence type="ECO:0000313" key="7">
    <source>
        <dbReference type="Proteomes" id="UP001255246"/>
    </source>
</evidence>
<dbReference type="RefSeq" id="WP_311349390.1">
    <property type="nucleotide sequence ID" value="NZ_JAVRHR010000001.1"/>
</dbReference>
<dbReference type="Proteomes" id="UP001255246">
    <property type="component" value="Unassembled WGS sequence"/>
</dbReference>
<dbReference type="EMBL" id="JAVRHR010000001">
    <property type="protein sequence ID" value="MDT0605824.1"/>
    <property type="molecule type" value="Genomic_DNA"/>
</dbReference>
<keyword evidence="4" id="KW-1133">Transmembrane helix</keyword>
<dbReference type="PANTHER" id="PTHR43280">
    <property type="entry name" value="ARAC-FAMILY TRANSCRIPTIONAL REGULATOR"/>
    <property type="match status" value="1"/>
</dbReference>
<feature type="domain" description="HTH araC/xylS-type" evidence="5">
    <location>
        <begin position="243"/>
        <end position="334"/>
    </location>
</feature>
<keyword evidence="1" id="KW-0805">Transcription regulation</keyword>
<evidence type="ECO:0000256" key="1">
    <source>
        <dbReference type="ARBA" id="ARBA00023015"/>
    </source>
</evidence>
<dbReference type="PANTHER" id="PTHR43280:SF29">
    <property type="entry name" value="ARAC-FAMILY TRANSCRIPTIONAL REGULATOR"/>
    <property type="match status" value="1"/>
</dbReference>
<dbReference type="InterPro" id="IPR009057">
    <property type="entry name" value="Homeodomain-like_sf"/>
</dbReference>
<keyword evidence="4" id="KW-0812">Transmembrane</keyword>
<feature type="transmembrane region" description="Helical" evidence="4">
    <location>
        <begin position="46"/>
        <end position="65"/>
    </location>
</feature>
<feature type="transmembrane region" description="Helical" evidence="4">
    <location>
        <begin position="12"/>
        <end position="34"/>
    </location>
</feature>